<keyword evidence="1" id="KW-0378">Hydrolase</keyword>
<dbReference type="InterPro" id="IPR051058">
    <property type="entry name" value="GDSL_Est/Lipase"/>
</dbReference>
<dbReference type="EMBL" id="KQ964271">
    <property type="protein sequence ID" value="KXJ86052.1"/>
    <property type="molecule type" value="Genomic_DNA"/>
</dbReference>
<dbReference type="InterPro" id="IPR036514">
    <property type="entry name" value="SGNH_hydro_sf"/>
</dbReference>
<sequence>MASPPPPAGGSPKPALGLRKFSSLVMFGDSWTDSGLRDYKPDANGNIGKPSNNASTGGRVWPQYVEQYAGVRSYDYAVSGAMCDGTYGTGGRNGVKQNQIPTFLSNKAAVNPATGKPAIDVPVRETVYGIWIGTNDLGNAGFLAESQQPRTLPVTAYTDCVYAQLDAMYASGGRSFVVMNQGPIDLIPQYALPENGGVDAPKFWLDKVKYNANITQTSEKMRQYIALVNEVYDLKTQVDVKLKGRYPGSHFAVFDTNAFMTHIWHNPTQFFNGTAPVNVTSSIRQCGAPCQPGEIRDSYMWYDELHPSEQTDRIVAREFIEVVRGTSKWATYLKA</sequence>
<dbReference type="PANTHER" id="PTHR45648">
    <property type="entry name" value="GDSL LIPASE/ACYLHYDROLASE FAMILY PROTEIN (AFU_ORTHOLOGUE AFUA_4G14700)"/>
    <property type="match status" value="1"/>
</dbReference>
<dbReference type="InterPro" id="IPR001087">
    <property type="entry name" value="GDSL"/>
</dbReference>
<dbReference type="OrthoDB" id="1600564at2759"/>
<dbReference type="CDD" id="cd01846">
    <property type="entry name" value="fatty_acyltransferase_like"/>
    <property type="match status" value="1"/>
</dbReference>
<dbReference type="AlphaFoldDB" id="A0A136IM65"/>
<proteinExistence type="predicted"/>
<evidence type="ECO:0008006" key="4">
    <source>
        <dbReference type="Google" id="ProtNLM"/>
    </source>
</evidence>
<dbReference type="Gene3D" id="3.40.50.1110">
    <property type="entry name" value="SGNH hydrolase"/>
    <property type="match status" value="1"/>
</dbReference>
<protein>
    <recommendedName>
        <fullName evidence="4">GDSL lipase/esterase</fullName>
    </recommendedName>
</protein>
<reference evidence="3" key="1">
    <citation type="submission" date="2016-02" db="EMBL/GenBank/DDBJ databases">
        <title>Draft genome sequence of Microdochium bolleyi, a fungal endophyte of beachgrass.</title>
        <authorList>
            <consortium name="DOE Joint Genome Institute"/>
            <person name="David A.S."/>
            <person name="May G."/>
            <person name="Haridas S."/>
            <person name="Lim J."/>
            <person name="Wang M."/>
            <person name="Labutti K."/>
            <person name="Lipzen A."/>
            <person name="Barry K."/>
            <person name="Grigoriev I.V."/>
        </authorList>
    </citation>
    <scope>NUCLEOTIDE SEQUENCE [LARGE SCALE GENOMIC DNA]</scope>
    <source>
        <strain evidence="3">J235TASD1</strain>
    </source>
</reference>
<evidence type="ECO:0000256" key="1">
    <source>
        <dbReference type="ARBA" id="ARBA00022801"/>
    </source>
</evidence>
<name>A0A136IM65_9PEZI</name>
<dbReference type="STRING" id="196109.A0A136IM65"/>
<accession>A0A136IM65</accession>
<dbReference type="InParanoid" id="A0A136IM65"/>
<keyword evidence="3" id="KW-1185">Reference proteome</keyword>
<dbReference type="SUPFAM" id="SSF52266">
    <property type="entry name" value="SGNH hydrolase"/>
    <property type="match status" value="1"/>
</dbReference>
<dbReference type="Pfam" id="PF00657">
    <property type="entry name" value="Lipase_GDSL"/>
    <property type="match status" value="1"/>
</dbReference>
<dbReference type="Proteomes" id="UP000070501">
    <property type="component" value="Unassembled WGS sequence"/>
</dbReference>
<gene>
    <name evidence="2" type="ORF">Micbo1qcDRAFT_126835</name>
</gene>
<organism evidence="2 3">
    <name type="scientific">Microdochium bolleyi</name>
    <dbReference type="NCBI Taxonomy" id="196109"/>
    <lineage>
        <taxon>Eukaryota</taxon>
        <taxon>Fungi</taxon>
        <taxon>Dikarya</taxon>
        <taxon>Ascomycota</taxon>
        <taxon>Pezizomycotina</taxon>
        <taxon>Sordariomycetes</taxon>
        <taxon>Xylariomycetidae</taxon>
        <taxon>Xylariales</taxon>
        <taxon>Microdochiaceae</taxon>
        <taxon>Microdochium</taxon>
    </lineage>
</organism>
<dbReference type="PANTHER" id="PTHR45648:SF22">
    <property type="entry name" value="GDSL LIPASE_ACYLHYDROLASE FAMILY PROTEIN (AFU_ORTHOLOGUE AFUA_4G14700)"/>
    <property type="match status" value="1"/>
</dbReference>
<evidence type="ECO:0000313" key="3">
    <source>
        <dbReference type="Proteomes" id="UP000070501"/>
    </source>
</evidence>
<evidence type="ECO:0000313" key="2">
    <source>
        <dbReference type="EMBL" id="KXJ86052.1"/>
    </source>
</evidence>
<dbReference type="GO" id="GO:0016788">
    <property type="term" value="F:hydrolase activity, acting on ester bonds"/>
    <property type="evidence" value="ECO:0007669"/>
    <property type="project" value="InterPro"/>
</dbReference>